<keyword evidence="2" id="KW-1185">Reference proteome</keyword>
<proteinExistence type="predicted"/>
<reference evidence="1 2" key="1">
    <citation type="journal article" date="2022" name="DNA Res.">
        <title>Chromosomal-level genome assembly of the orchid tree Bauhinia variegata (Leguminosae; Cercidoideae) supports the allotetraploid origin hypothesis of Bauhinia.</title>
        <authorList>
            <person name="Zhong Y."/>
            <person name="Chen Y."/>
            <person name="Zheng D."/>
            <person name="Pang J."/>
            <person name="Liu Y."/>
            <person name="Luo S."/>
            <person name="Meng S."/>
            <person name="Qian L."/>
            <person name="Wei D."/>
            <person name="Dai S."/>
            <person name="Zhou R."/>
        </authorList>
    </citation>
    <scope>NUCLEOTIDE SEQUENCE [LARGE SCALE GENOMIC DNA]</scope>
    <source>
        <strain evidence="1">BV-YZ2020</strain>
    </source>
</reference>
<evidence type="ECO:0000313" key="1">
    <source>
        <dbReference type="EMBL" id="KAI4337737.1"/>
    </source>
</evidence>
<evidence type="ECO:0000313" key="2">
    <source>
        <dbReference type="Proteomes" id="UP000828941"/>
    </source>
</evidence>
<gene>
    <name evidence="1" type="ORF">L6164_016115</name>
</gene>
<organism evidence="1 2">
    <name type="scientific">Bauhinia variegata</name>
    <name type="common">Purple orchid tree</name>
    <name type="synonym">Phanera variegata</name>
    <dbReference type="NCBI Taxonomy" id="167791"/>
    <lineage>
        <taxon>Eukaryota</taxon>
        <taxon>Viridiplantae</taxon>
        <taxon>Streptophyta</taxon>
        <taxon>Embryophyta</taxon>
        <taxon>Tracheophyta</taxon>
        <taxon>Spermatophyta</taxon>
        <taxon>Magnoliopsida</taxon>
        <taxon>eudicotyledons</taxon>
        <taxon>Gunneridae</taxon>
        <taxon>Pentapetalae</taxon>
        <taxon>rosids</taxon>
        <taxon>fabids</taxon>
        <taxon>Fabales</taxon>
        <taxon>Fabaceae</taxon>
        <taxon>Cercidoideae</taxon>
        <taxon>Cercideae</taxon>
        <taxon>Bauhiniinae</taxon>
        <taxon>Bauhinia</taxon>
    </lineage>
</organism>
<sequence>MFWSSVMGDLIGAESGDNMSSNVDELKGPGQVDQSEEADYSKRTRVRYRNAMTKKYPPPITLLRQTGSLPGRMPWVFKREHSDGRLVIRAERYKRREYLEAHRENGRLIMRLVPADDTVYCDEYGEPITVDIDGEEETEFEDLEETEQVTEREERDDEEEVALASEASSALSQKSCLEDESEHEPRGSLRKCFACAGGMGQDSDPLCKGNGIGVGGGFLGQAASAPIRPITAVV</sequence>
<name>A0ACB9NMN1_BAUVA</name>
<dbReference type="EMBL" id="CM039431">
    <property type="protein sequence ID" value="KAI4337737.1"/>
    <property type="molecule type" value="Genomic_DNA"/>
</dbReference>
<dbReference type="Proteomes" id="UP000828941">
    <property type="component" value="Chromosome 6"/>
</dbReference>
<accession>A0ACB9NMN1</accession>
<protein>
    <submittedName>
        <fullName evidence="1">Uncharacterized protein</fullName>
    </submittedName>
</protein>
<comment type="caution">
    <text evidence="1">The sequence shown here is derived from an EMBL/GenBank/DDBJ whole genome shotgun (WGS) entry which is preliminary data.</text>
</comment>